<dbReference type="SUPFAM" id="SSF52540">
    <property type="entry name" value="P-loop containing nucleoside triphosphate hydrolases"/>
    <property type="match status" value="1"/>
</dbReference>
<dbReference type="OMA" id="HIANEYR"/>
<dbReference type="InParanoid" id="F4PDL7"/>
<comment type="similarity">
    <text evidence="1">Belongs to the peptidase S9A family.</text>
</comment>
<evidence type="ECO:0000256" key="2">
    <source>
        <dbReference type="ARBA" id="ARBA00022670"/>
    </source>
</evidence>
<keyword evidence="8" id="KW-0812">Transmembrane</keyword>
<dbReference type="Gene3D" id="2.130.10.120">
    <property type="entry name" value="Prolyl oligopeptidase, N-terminal domain"/>
    <property type="match status" value="1"/>
</dbReference>
<dbReference type="OrthoDB" id="248387at2759"/>
<organism evidence="11 12">
    <name type="scientific">Batrachochytrium dendrobatidis (strain JAM81 / FGSC 10211)</name>
    <name type="common">Frog chytrid fungus</name>
    <dbReference type="NCBI Taxonomy" id="684364"/>
    <lineage>
        <taxon>Eukaryota</taxon>
        <taxon>Fungi</taxon>
        <taxon>Fungi incertae sedis</taxon>
        <taxon>Chytridiomycota</taxon>
        <taxon>Chytridiomycota incertae sedis</taxon>
        <taxon>Chytridiomycetes</taxon>
        <taxon>Rhizophydiales</taxon>
        <taxon>Rhizophydiales incertae sedis</taxon>
        <taxon>Batrachochytrium</taxon>
    </lineage>
</organism>
<dbReference type="Pfam" id="PF00326">
    <property type="entry name" value="Peptidase_S9"/>
    <property type="match status" value="1"/>
</dbReference>
<dbReference type="PRINTS" id="PR00862">
    <property type="entry name" value="PROLIGOPTASE"/>
</dbReference>
<proteinExistence type="inferred from homology"/>
<evidence type="ECO:0000259" key="9">
    <source>
        <dbReference type="Pfam" id="PF00326"/>
    </source>
</evidence>
<dbReference type="InterPro" id="IPR029058">
    <property type="entry name" value="AB_hydrolase_fold"/>
</dbReference>
<dbReference type="Pfam" id="PF02897">
    <property type="entry name" value="Peptidase_S9_N"/>
    <property type="match status" value="1"/>
</dbReference>
<keyword evidence="4" id="KW-0720">Serine protease</keyword>
<evidence type="ECO:0000259" key="10">
    <source>
        <dbReference type="Pfam" id="PF02897"/>
    </source>
</evidence>
<dbReference type="SUPFAM" id="SSF50993">
    <property type="entry name" value="Peptidase/esterase 'gauge' domain"/>
    <property type="match status" value="1"/>
</dbReference>
<dbReference type="GO" id="GO:0004252">
    <property type="term" value="F:serine-type endopeptidase activity"/>
    <property type="evidence" value="ECO:0007669"/>
    <property type="project" value="InterPro"/>
</dbReference>
<protein>
    <recommendedName>
        <fullName evidence="5">Prolyl endopeptidase-like</fullName>
    </recommendedName>
    <alternativeName>
        <fullName evidence="6">Prolylendopeptidase-like</fullName>
    </alternativeName>
</protein>
<dbReference type="InterPro" id="IPR001375">
    <property type="entry name" value="Peptidase_S9_cat"/>
</dbReference>
<evidence type="ECO:0000313" key="12">
    <source>
        <dbReference type="Proteomes" id="UP000007241"/>
    </source>
</evidence>
<gene>
    <name evidence="11" type="ORF">BATDEDRAFT_92368</name>
</gene>
<dbReference type="GeneID" id="18244601"/>
<evidence type="ECO:0000313" key="11">
    <source>
        <dbReference type="EMBL" id="EGF76702.1"/>
    </source>
</evidence>
<name>F4PDL7_BATDJ</name>
<dbReference type="PANTHER" id="PTHR11757">
    <property type="entry name" value="PROTEASE FAMILY S9A OLIGOPEPTIDASE"/>
    <property type="match status" value="1"/>
</dbReference>
<dbReference type="HOGENOM" id="CLU_289492_0_0_1"/>
<accession>F4PDL7</accession>
<keyword evidence="3" id="KW-0378">Hydrolase</keyword>
<keyword evidence="12" id="KW-1185">Reference proteome</keyword>
<dbReference type="InterPro" id="IPR027417">
    <property type="entry name" value="P-loop_NTPase"/>
</dbReference>
<reference evidence="11 12" key="1">
    <citation type="submission" date="2009-12" db="EMBL/GenBank/DDBJ databases">
        <title>The draft genome of Batrachochytrium dendrobatidis.</title>
        <authorList>
            <consortium name="US DOE Joint Genome Institute (JGI-PGF)"/>
            <person name="Kuo A."/>
            <person name="Salamov A."/>
            <person name="Schmutz J."/>
            <person name="Lucas S."/>
            <person name="Pitluck S."/>
            <person name="Rosenblum E."/>
            <person name="Stajich J."/>
            <person name="Eisen M."/>
            <person name="Grigoriev I.V."/>
        </authorList>
    </citation>
    <scope>NUCLEOTIDE SEQUENCE [LARGE SCALE GENOMIC DNA]</scope>
    <source>
        <strain evidence="12">JAM81 / FGSC 10211</strain>
    </source>
</reference>
<evidence type="ECO:0000256" key="1">
    <source>
        <dbReference type="ARBA" id="ARBA00005228"/>
    </source>
</evidence>
<dbReference type="CDD" id="cd02024">
    <property type="entry name" value="NRK1"/>
    <property type="match status" value="1"/>
</dbReference>
<evidence type="ECO:0000256" key="5">
    <source>
        <dbReference type="ARBA" id="ARBA00039290"/>
    </source>
</evidence>
<evidence type="ECO:0000256" key="6">
    <source>
        <dbReference type="ARBA" id="ARBA00042165"/>
    </source>
</evidence>
<dbReference type="InterPro" id="IPR002470">
    <property type="entry name" value="Peptidase_S9A"/>
</dbReference>
<dbReference type="Gene3D" id="3.40.50.300">
    <property type="entry name" value="P-loop containing nucleotide triphosphate hydrolases"/>
    <property type="match status" value="1"/>
</dbReference>
<dbReference type="InterPro" id="IPR051543">
    <property type="entry name" value="Serine_Peptidase_S9A"/>
</dbReference>
<dbReference type="RefSeq" id="XP_006682692.1">
    <property type="nucleotide sequence ID" value="XM_006682629.1"/>
</dbReference>
<dbReference type="Gene3D" id="3.40.50.1820">
    <property type="entry name" value="alpha/beta hydrolase"/>
    <property type="match status" value="1"/>
</dbReference>
<feature type="domain" description="Peptidase S9A N-terminal" evidence="10">
    <location>
        <begin position="298"/>
        <end position="756"/>
    </location>
</feature>
<dbReference type="SUPFAM" id="SSF53474">
    <property type="entry name" value="alpha/beta-Hydrolases"/>
    <property type="match status" value="1"/>
</dbReference>
<dbReference type="Proteomes" id="UP000007241">
    <property type="component" value="Unassembled WGS sequence"/>
</dbReference>
<evidence type="ECO:0000256" key="7">
    <source>
        <dbReference type="ARBA" id="ARBA00045448"/>
    </source>
</evidence>
<evidence type="ECO:0000256" key="3">
    <source>
        <dbReference type="ARBA" id="ARBA00022801"/>
    </source>
</evidence>
<keyword evidence="2" id="KW-0645">Protease</keyword>
<evidence type="ECO:0000256" key="4">
    <source>
        <dbReference type="ARBA" id="ARBA00022825"/>
    </source>
</evidence>
<comment type="function">
    <text evidence="7">Serine peptidase whose precise substrate specificity remains unclear. Does not cleave peptides after a arginine or lysine residue. Regulates trans-Golgi network morphology and sorting by regulating the membrane binding of the AP-1 complex. May play a role in the regulation of synaptic vesicle exocytosis.</text>
</comment>
<feature type="domain" description="Peptidase S9 prolyl oligopeptidase catalytic" evidence="9">
    <location>
        <begin position="830"/>
        <end position="1054"/>
    </location>
</feature>
<keyword evidence="8" id="KW-0472">Membrane</keyword>
<sequence length="1059" mass="121345">MSNTGTISPVLLIAVGGASCSGKSTFTNWLAEVFEARVIHQDQFYKADCDIPVTDGVANWDCIEAIDMPNFICALQKAKSETGFQSILGSNRPKMNSAEVSTVVYEELRSLANTTKGKCRLVFVDGFLLFTDPQVIAEFDAGFFLKASFNTLVERRNRREPYITIEGSWVDPPGYFEDLVWPAYLENNRMILNGTISTHCPQFVESLCLLDTNDSSIEANLTSSVQLVCRWIQKRVHIHQFRDHSRRIKVILISSVLSLVYLLYWGFALNDETNLLSKESSHLFTHIFTKLSMYTAKPPVAKIQPVATVLHNVSIIDNYAWLRWIDADPDVRQYLLKENIYAEKYLETLVPLQKTLIAELKDAPQQPAQRNRCLPQDENMTSFWEHQSYLYWITYADNKSHPIYKRRSISSSFDCTFQNNVTSETQYQPEEMVLDFNTILSKDTQYYYIGAFEVNPFMPNLVAYSIDLAGSERYTLRVRDIHKGVNLDIPAIENTYYSVRWAHDSTTDAASHWLYFNTVDQQYGTPMEIHRVCIWNCIDQFGLIIGTVPEIVYIESDISFTTELASSTDDSLIFVKVVGQETTELHLIISHLNTWKLKCIFPRQAGITYEADRYGEDLIIRTNSENSPNFRVIRIALLTFQGDRTETITVDTLLYHSTLRFIEKVEAFTSHMVVWFWEDGLRQLCITDLQTDPYACHQIQFHLHDQPSTQVYSLLPGTISDIEARLFRRHDASYFLFTQSSLLEPSTVFYIDFSKPMPTSIYRSSAPKIQQDRYVQLRLWISIPQPGQAPLRMPLSLFYRKDSNNIEPIQPRPTLLLAYGAYGSFHETGFSEDFFPLVDRGVLIAICHPRGDGDMGSQWYKDGKYEAKINTMSDTRKCIQELVKLGYSKPGAIALKARSAGGLIAGSAISWIWEDQTPMVNAIVAQVPFVDPIFDMLDESVPWTAFEWFEWGSPKNYTIFKAMMQYSPYLNIKSGNHPAVMVTAGMEDPRVPFWEPAKFVAKLRTYKTNEISIGSNYLTSEATPLLFRVYSTGHFSSMDEDARIKELTEWYSFLLCQIL</sequence>
<dbReference type="PANTHER" id="PTHR11757:SF19">
    <property type="entry name" value="PROLYL ENDOPEPTIDASE-LIKE"/>
    <property type="match status" value="1"/>
</dbReference>
<feature type="transmembrane region" description="Helical" evidence="8">
    <location>
        <begin position="250"/>
        <end position="267"/>
    </location>
</feature>
<dbReference type="AlphaFoldDB" id="F4PDL7"/>
<evidence type="ECO:0000256" key="8">
    <source>
        <dbReference type="SAM" id="Phobius"/>
    </source>
</evidence>
<dbReference type="EMBL" id="GL882895">
    <property type="protein sequence ID" value="EGF76702.1"/>
    <property type="molecule type" value="Genomic_DNA"/>
</dbReference>
<dbReference type="InterPro" id="IPR023302">
    <property type="entry name" value="Pept_S9A_N"/>
</dbReference>
<dbReference type="GO" id="GO:0006508">
    <property type="term" value="P:proteolysis"/>
    <property type="evidence" value="ECO:0007669"/>
    <property type="project" value="UniProtKB-KW"/>
</dbReference>
<keyword evidence="8" id="KW-1133">Transmembrane helix</keyword>